<evidence type="ECO:0000256" key="2">
    <source>
        <dbReference type="SAM" id="MobiDB-lite"/>
    </source>
</evidence>
<gene>
    <name evidence="4" type="ORF">PBRASI_LOCUS6793</name>
</gene>
<feature type="compositionally biased region" description="Polar residues" evidence="2">
    <location>
        <begin position="461"/>
        <end position="473"/>
    </location>
</feature>
<proteinExistence type="predicted"/>
<feature type="compositionally biased region" description="Low complexity" evidence="2">
    <location>
        <begin position="474"/>
        <end position="484"/>
    </location>
</feature>
<dbReference type="PROSITE" id="PS51072">
    <property type="entry name" value="MHD"/>
    <property type="match status" value="1"/>
</dbReference>
<dbReference type="Pfam" id="PF10291">
    <property type="entry name" value="muHD"/>
    <property type="match status" value="1"/>
</dbReference>
<feature type="region of interest" description="Disordered" evidence="2">
    <location>
        <begin position="317"/>
        <end position="399"/>
    </location>
</feature>
<dbReference type="Pfam" id="PF00611">
    <property type="entry name" value="FCH"/>
    <property type="match status" value="1"/>
</dbReference>
<evidence type="ECO:0000256" key="1">
    <source>
        <dbReference type="ARBA" id="ARBA00022583"/>
    </source>
</evidence>
<dbReference type="SUPFAM" id="SSF103657">
    <property type="entry name" value="BAR/IMD domain-like"/>
    <property type="match status" value="1"/>
</dbReference>
<dbReference type="SMART" id="SM00055">
    <property type="entry name" value="FCH"/>
    <property type="match status" value="1"/>
</dbReference>
<dbReference type="EMBL" id="CAJVPI010000948">
    <property type="protein sequence ID" value="CAG8584416.1"/>
    <property type="molecule type" value="Genomic_DNA"/>
</dbReference>
<dbReference type="GO" id="GO:0005886">
    <property type="term" value="C:plasma membrane"/>
    <property type="evidence" value="ECO:0007669"/>
    <property type="project" value="TreeGrafter"/>
</dbReference>
<dbReference type="GO" id="GO:0006897">
    <property type="term" value="P:endocytosis"/>
    <property type="evidence" value="ECO:0007669"/>
    <property type="project" value="UniProtKB-KW"/>
</dbReference>
<reference evidence="4" key="1">
    <citation type="submission" date="2021-06" db="EMBL/GenBank/DDBJ databases">
        <authorList>
            <person name="Kallberg Y."/>
            <person name="Tangrot J."/>
            <person name="Rosling A."/>
        </authorList>
    </citation>
    <scope>NUCLEOTIDE SEQUENCE</scope>
    <source>
        <strain evidence="4">BR232B</strain>
    </source>
</reference>
<feature type="compositionally biased region" description="Basic and acidic residues" evidence="2">
    <location>
        <begin position="317"/>
        <end position="326"/>
    </location>
</feature>
<dbReference type="GO" id="GO:0032185">
    <property type="term" value="P:septin cytoskeleton organization"/>
    <property type="evidence" value="ECO:0007669"/>
    <property type="project" value="TreeGrafter"/>
</dbReference>
<dbReference type="GO" id="GO:0030139">
    <property type="term" value="C:endocytic vesicle"/>
    <property type="evidence" value="ECO:0007669"/>
    <property type="project" value="TreeGrafter"/>
</dbReference>
<keyword evidence="1" id="KW-0254">Endocytosis</keyword>
<dbReference type="PANTHER" id="PTHR23065">
    <property type="entry name" value="PROLINE-SERINE-THREONINE PHOSPHATASE INTERACTING PROTEIN 1"/>
    <property type="match status" value="1"/>
</dbReference>
<sequence length="754" mass="85074">MALVNDPNQLHSLENNSHQQGSTLTSERPYVDAFLNVERPKDAFDIIQNRMRKAKILNEEIADYFRERALVEDHYVKGLQKLSKKIPVTERSALGNFTSVWECLHGELNEIASIHSSFMKKINEEVETPIRNISTSDDWVKVKEYDTSLLKIVKEWEERSQKMHKHKIKIEKSAGKKSQALDNQRLDDARKALDDTTVRWLTIAGELLPRYQALDETRLQNLQESIVRFELSQSEICRRLEEVADRTMKEVTEFEVKQEISRFCTTRSRSFTGINTDELTPHAGNGVKFNFDVMKRKSRAVPSIRDIHDSSYTKFENFTEEHKPDESVSSPATSEHTREVRKTESNNQLPRVIVDAEGYSVPPPDTKPWETSSQGVSEGQDSDSRSDTTSTMQTEKIHVDIKPETIREQDEEENARALTRVKTQLLSKSQSSLNGRRHRRREGLRHLTGFTDSMYFDSSDTPTTFERNGSQFGSPESTSPTSSEFTDVMGRSASLHSDADSPTLQASISETLSVMSKGGEIVKILITGEINVRCLHFPARDNIAPFKLKIANLETLEKAVPNASYMKPAAEGTGEFDVDPGMLALSGGKPVTLLKYQVRSNVEDKTAFTPFTAVLKWKFDEKTTSVVVAYRKNEACHLTGPVEFSVLVPVNTEVGSVHARPLGNWNPETKKMYWQIEGFDLSQPADWKTIAAQFETEEHAKPAPAAVKFLVKGQSLSQIDLQLVTNAQEEDGRQAVILEEVARQVSSGKFFVAP</sequence>
<evidence type="ECO:0000259" key="3">
    <source>
        <dbReference type="PROSITE" id="PS51072"/>
    </source>
</evidence>
<dbReference type="OrthoDB" id="27823at2759"/>
<dbReference type="InterPro" id="IPR018808">
    <property type="entry name" value="Muniscin_C"/>
</dbReference>
<comment type="caution">
    <text evidence="4">The sequence shown here is derived from an EMBL/GenBank/DDBJ whole genome shotgun (WGS) entry which is preliminary data.</text>
</comment>
<dbReference type="InterPro" id="IPR027267">
    <property type="entry name" value="AH/BAR_dom_sf"/>
</dbReference>
<feature type="compositionally biased region" description="Basic and acidic residues" evidence="2">
    <location>
        <begin position="335"/>
        <end position="344"/>
    </location>
</feature>
<dbReference type="PANTHER" id="PTHR23065:SF54">
    <property type="entry name" value="SUPPRESSOR OF YEAST PROFILIN DELETION"/>
    <property type="match status" value="1"/>
</dbReference>
<keyword evidence="5" id="KW-1185">Reference proteome</keyword>
<dbReference type="Proteomes" id="UP000789739">
    <property type="component" value="Unassembled WGS sequence"/>
</dbReference>
<accession>A0A9N9C049</accession>
<dbReference type="InterPro" id="IPR028565">
    <property type="entry name" value="MHD"/>
</dbReference>
<feature type="domain" description="MHD" evidence="3">
    <location>
        <begin position="500"/>
        <end position="753"/>
    </location>
</feature>
<protein>
    <submittedName>
        <fullName evidence="4">1721_t:CDS:1</fullName>
    </submittedName>
</protein>
<evidence type="ECO:0000313" key="4">
    <source>
        <dbReference type="EMBL" id="CAG8584416.1"/>
    </source>
</evidence>
<feature type="region of interest" description="Disordered" evidence="2">
    <location>
        <begin position="1"/>
        <end position="25"/>
    </location>
</feature>
<evidence type="ECO:0000313" key="5">
    <source>
        <dbReference type="Proteomes" id="UP000789739"/>
    </source>
</evidence>
<organism evidence="4 5">
    <name type="scientific">Paraglomus brasilianum</name>
    <dbReference type="NCBI Taxonomy" id="144538"/>
    <lineage>
        <taxon>Eukaryota</taxon>
        <taxon>Fungi</taxon>
        <taxon>Fungi incertae sedis</taxon>
        <taxon>Mucoromycota</taxon>
        <taxon>Glomeromycotina</taxon>
        <taxon>Glomeromycetes</taxon>
        <taxon>Paraglomerales</taxon>
        <taxon>Paraglomeraceae</taxon>
        <taxon>Paraglomus</taxon>
    </lineage>
</organism>
<dbReference type="InterPro" id="IPR001060">
    <property type="entry name" value="FCH_dom"/>
</dbReference>
<feature type="region of interest" description="Disordered" evidence="2">
    <location>
        <begin position="461"/>
        <end position="486"/>
    </location>
</feature>
<dbReference type="AlphaFoldDB" id="A0A9N9C049"/>
<name>A0A9N9C049_9GLOM</name>
<feature type="compositionally biased region" description="Polar residues" evidence="2">
    <location>
        <begin position="369"/>
        <end position="379"/>
    </location>
</feature>
<dbReference type="Gene3D" id="1.20.1270.60">
    <property type="entry name" value="Arfaptin homology (AH) domain/BAR domain"/>
    <property type="match status" value="1"/>
</dbReference>
<dbReference type="GO" id="GO:0032153">
    <property type="term" value="C:cell division site"/>
    <property type="evidence" value="ECO:0007669"/>
    <property type="project" value="TreeGrafter"/>
</dbReference>